<dbReference type="PANTHER" id="PTHR33112:SF10">
    <property type="entry name" value="TOL"/>
    <property type="match status" value="1"/>
</dbReference>
<dbReference type="PANTHER" id="PTHR33112">
    <property type="entry name" value="DOMAIN PROTEIN, PUTATIVE-RELATED"/>
    <property type="match status" value="1"/>
</dbReference>
<gene>
    <name evidence="2" type="ORF">NW768_004931</name>
</gene>
<evidence type="ECO:0000313" key="2">
    <source>
        <dbReference type="EMBL" id="KAJ4135306.1"/>
    </source>
</evidence>
<feature type="domain" description="Heterokaryon incompatibility" evidence="1">
    <location>
        <begin position="209"/>
        <end position="357"/>
    </location>
</feature>
<dbReference type="EMBL" id="JAOQBH010000006">
    <property type="protein sequence ID" value="KAJ4135306.1"/>
    <property type="molecule type" value="Genomic_DNA"/>
</dbReference>
<protein>
    <recommendedName>
        <fullName evidence="1">Heterokaryon incompatibility domain-containing protein</fullName>
    </recommendedName>
</protein>
<organism evidence="2 3">
    <name type="scientific">Fusarium equiseti</name>
    <name type="common">Fusarium scirpi</name>
    <dbReference type="NCBI Taxonomy" id="61235"/>
    <lineage>
        <taxon>Eukaryota</taxon>
        <taxon>Fungi</taxon>
        <taxon>Dikarya</taxon>
        <taxon>Ascomycota</taxon>
        <taxon>Pezizomycotina</taxon>
        <taxon>Sordariomycetes</taxon>
        <taxon>Hypocreomycetidae</taxon>
        <taxon>Hypocreales</taxon>
        <taxon>Nectriaceae</taxon>
        <taxon>Fusarium</taxon>
        <taxon>Fusarium incarnatum-equiseti species complex</taxon>
    </lineage>
</organism>
<sequence length="569" mass="63951">MGPSKAVPLAGNCQNCSALVSTMLKGGGVFKPTALVSEPSEDWCLWPIAPDCKICKIISSSRDRSTKAEYDEPSPPGIVKVRQVQGPRDNIRAVFVFQAISAAGPTFDFVIWSRNGEVRIPASDASDQVGYIPISTRAQLESQYGKKHFKLVQSWLRICQEHHKVCKKNNLLVVDKKNETVLPTRLIDISRIVEGIVTLVNKGGARGNYSALSYCWGKNPGAHIKTTISTISKHQTGIKIDDLPQVFKDAIRVTGEVGLRYLWADSLCIIQDDPEDWKAEAGRMSEVYRNADIVIAAAGASDPSQGCFIHRQIPLCAELQIATVPDTIPKTIWIQEAPFGLPPSSGPLQKRGWTLQETYLALRSVHFMPSGMYWDCEELETAETTFGTPIVPRLGWLVLLHTFSFRHLTKKEDRLFAVQGLILWSMMRTFDDDDVEVEIWEDMPSWSWACISGHKWLWFMEPTHERSESDIELLKGEDVLRFRGWSSVVHVGDAVDESHDLTDYEKVAINTAADWRIQKLYTMFQRQGNTHQAVGFAGPDTDAVPLGDVTILFIAERTWNSVYEERDKW</sequence>
<accession>A0ABQ8RHT7</accession>
<proteinExistence type="predicted"/>
<name>A0ABQ8RHT7_FUSEQ</name>
<reference evidence="2" key="1">
    <citation type="submission" date="2022-09" db="EMBL/GenBank/DDBJ databases">
        <title>Fusarium specimens isolated from Avocado Roots.</title>
        <authorList>
            <person name="Stajich J."/>
            <person name="Roper C."/>
            <person name="Heimlech-Rivalta G."/>
        </authorList>
    </citation>
    <scope>NUCLEOTIDE SEQUENCE</scope>
    <source>
        <strain evidence="2">CF00095</strain>
    </source>
</reference>
<evidence type="ECO:0000313" key="3">
    <source>
        <dbReference type="Proteomes" id="UP001152024"/>
    </source>
</evidence>
<comment type="caution">
    <text evidence="2">The sequence shown here is derived from an EMBL/GenBank/DDBJ whole genome shotgun (WGS) entry which is preliminary data.</text>
</comment>
<keyword evidence="3" id="KW-1185">Reference proteome</keyword>
<dbReference type="InterPro" id="IPR010730">
    <property type="entry name" value="HET"/>
</dbReference>
<dbReference type="Proteomes" id="UP001152024">
    <property type="component" value="Unassembled WGS sequence"/>
</dbReference>
<dbReference type="Pfam" id="PF06985">
    <property type="entry name" value="HET"/>
    <property type="match status" value="1"/>
</dbReference>
<evidence type="ECO:0000259" key="1">
    <source>
        <dbReference type="Pfam" id="PF06985"/>
    </source>
</evidence>